<organism evidence="1 2">
    <name type="scientific">Mytilus coruscus</name>
    <name type="common">Sea mussel</name>
    <dbReference type="NCBI Taxonomy" id="42192"/>
    <lineage>
        <taxon>Eukaryota</taxon>
        <taxon>Metazoa</taxon>
        <taxon>Spiralia</taxon>
        <taxon>Lophotrochozoa</taxon>
        <taxon>Mollusca</taxon>
        <taxon>Bivalvia</taxon>
        <taxon>Autobranchia</taxon>
        <taxon>Pteriomorphia</taxon>
        <taxon>Mytilida</taxon>
        <taxon>Mytiloidea</taxon>
        <taxon>Mytilidae</taxon>
        <taxon>Mytilinae</taxon>
        <taxon>Mytilus</taxon>
    </lineage>
</organism>
<protein>
    <recommendedName>
        <fullName evidence="3">Ig-like domain-containing protein</fullName>
    </recommendedName>
</protein>
<dbReference type="SUPFAM" id="SSF48726">
    <property type="entry name" value="Immunoglobulin"/>
    <property type="match status" value="1"/>
</dbReference>
<dbReference type="AlphaFoldDB" id="A0A6J8D6W5"/>
<dbReference type="Gene3D" id="2.60.40.10">
    <property type="entry name" value="Immunoglobulins"/>
    <property type="match status" value="2"/>
</dbReference>
<dbReference type="InterPro" id="IPR013783">
    <property type="entry name" value="Ig-like_fold"/>
</dbReference>
<dbReference type="OrthoDB" id="10010359at2759"/>
<accession>A0A6J8D6W5</accession>
<gene>
    <name evidence="1" type="ORF">MCOR_38234</name>
</gene>
<dbReference type="Proteomes" id="UP000507470">
    <property type="component" value="Unassembled WGS sequence"/>
</dbReference>
<dbReference type="InterPro" id="IPR036179">
    <property type="entry name" value="Ig-like_dom_sf"/>
</dbReference>
<dbReference type="EMBL" id="CACVKT020006951">
    <property type="protein sequence ID" value="CAC5404453.1"/>
    <property type="molecule type" value="Genomic_DNA"/>
</dbReference>
<sequence length="360" mass="40883">MYAPRYASKNQSILLNCTTSKAPIGDYAEFLVNGETYTSLQKHNSHCIVGNTEINCERDVCRCSYNSLWYSLRYNSYTNKQEIKFKCVMKYWDVGKQFDDIRTTIIDIKGPFLSSNKKFPLVAGIEAEIRCNAFVTDVQIQIVWDCGNTSINHHSYHTNTEYISTFTFVPSSISNEINCKCMVKIDDFVSTTNITLTVTHSPFMKLSRRIVCNSTATTVISCEIFGELSKYGFRQWIHLFNGEKIRELNGTVVGNASFLVLNSCGYQDIGTYICRAWSDHKGDVFFANRTTRVEVVGSYFSTANIAAIYHAAPVTENQIPIYDIPGNQYEEREDIEGASEYLEVVSSSCSENDDQYEEVQ</sequence>
<evidence type="ECO:0000313" key="1">
    <source>
        <dbReference type="EMBL" id="CAC5404453.1"/>
    </source>
</evidence>
<evidence type="ECO:0000313" key="2">
    <source>
        <dbReference type="Proteomes" id="UP000507470"/>
    </source>
</evidence>
<name>A0A6J8D6W5_MYTCO</name>
<evidence type="ECO:0008006" key="3">
    <source>
        <dbReference type="Google" id="ProtNLM"/>
    </source>
</evidence>
<proteinExistence type="predicted"/>
<reference evidence="1 2" key="1">
    <citation type="submission" date="2020-06" db="EMBL/GenBank/DDBJ databases">
        <authorList>
            <person name="Li R."/>
            <person name="Bekaert M."/>
        </authorList>
    </citation>
    <scope>NUCLEOTIDE SEQUENCE [LARGE SCALE GENOMIC DNA]</scope>
    <source>
        <strain evidence="2">wild</strain>
    </source>
</reference>
<keyword evidence="2" id="KW-1185">Reference proteome</keyword>